<protein>
    <submittedName>
        <fullName evidence="1">Uncharacterized protein</fullName>
    </submittedName>
</protein>
<accession>A0ABM9ZXK7</accession>
<organism evidence="1 2">
    <name type="scientific">Pyramidobacter piscolens W5455</name>
    <dbReference type="NCBI Taxonomy" id="352165"/>
    <lineage>
        <taxon>Bacteria</taxon>
        <taxon>Thermotogati</taxon>
        <taxon>Synergistota</taxon>
        <taxon>Synergistia</taxon>
        <taxon>Synergistales</taxon>
        <taxon>Dethiosulfovibrionaceae</taxon>
        <taxon>Pyramidobacter</taxon>
    </lineage>
</organism>
<gene>
    <name evidence="1" type="ORF">HMPREF7215_2308</name>
</gene>
<sequence length="104" mass="12269">MHRFVAEIAIPSAAHDEKTPPQKFRSHACGVRVDSFALRRREVLRTLAQLVHNLIIQNNFSSDYRKSEMKYFFCSKLIIKYDLSFFVYDKNNGTLSRWRADAER</sequence>
<keyword evidence="2" id="KW-1185">Reference proteome</keyword>
<name>A0ABM9ZXK7_9BACT</name>
<dbReference type="Proteomes" id="UP000006462">
    <property type="component" value="Unassembled WGS sequence"/>
</dbReference>
<evidence type="ECO:0000313" key="1">
    <source>
        <dbReference type="EMBL" id="EFB91606.1"/>
    </source>
</evidence>
<reference evidence="1 2" key="1">
    <citation type="submission" date="2009-12" db="EMBL/GenBank/DDBJ databases">
        <authorList>
            <person name="Shrivastava S."/>
            <person name="Madupu R."/>
            <person name="Durkin A.S."/>
            <person name="Torralba M."/>
            <person name="Methe B."/>
            <person name="Sutton G.G."/>
            <person name="Strausberg R.L."/>
            <person name="Nelson K.E."/>
        </authorList>
    </citation>
    <scope>NUCLEOTIDE SEQUENCE [LARGE SCALE GENOMIC DNA]</scope>
    <source>
        <strain evidence="1 2">W5455</strain>
    </source>
</reference>
<evidence type="ECO:0000313" key="2">
    <source>
        <dbReference type="Proteomes" id="UP000006462"/>
    </source>
</evidence>
<proteinExistence type="predicted"/>
<comment type="caution">
    <text evidence="1">The sequence shown here is derived from an EMBL/GenBank/DDBJ whole genome shotgun (WGS) entry which is preliminary data.</text>
</comment>
<dbReference type="EMBL" id="ADFP01000028">
    <property type="protein sequence ID" value="EFB91606.1"/>
    <property type="molecule type" value="Genomic_DNA"/>
</dbReference>